<comment type="caution">
    <text evidence="9">The sequence shown here is derived from an EMBL/GenBank/DDBJ whole genome shotgun (WGS) entry which is preliminary data.</text>
</comment>
<evidence type="ECO:0000256" key="6">
    <source>
        <dbReference type="ARBA" id="ARBA00034078"/>
    </source>
</evidence>
<dbReference type="InterPro" id="IPR005805">
    <property type="entry name" value="Rieske_Fe-S_prot_C"/>
</dbReference>
<evidence type="ECO:0000256" key="1">
    <source>
        <dbReference type="ARBA" id="ARBA00022714"/>
    </source>
</evidence>
<keyword evidence="4" id="KW-0411">Iron-sulfur</keyword>
<dbReference type="InterPro" id="IPR036922">
    <property type="entry name" value="Rieske_2Fe-2S_sf"/>
</dbReference>
<accession>A0A7W5FN52</accession>
<keyword evidence="7" id="KW-0472">Membrane</keyword>
<dbReference type="PROSITE" id="PS51296">
    <property type="entry name" value="RIESKE"/>
    <property type="match status" value="1"/>
</dbReference>
<dbReference type="EMBL" id="JACHXK010000006">
    <property type="protein sequence ID" value="MBB3110951.1"/>
    <property type="molecule type" value="Genomic_DNA"/>
</dbReference>
<gene>
    <name evidence="9" type="ORF">FHS18_003019</name>
</gene>
<dbReference type="PRINTS" id="PR00162">
    <property type="entry name" value="RIESKE"/>
</dbReference>
<keyword evidence="10" id="KW-1185">Reference proteome</keyword>
<keyword evidence="7" id="KW-1133">Transmembrane helix</keyword>
<dbReference type="GO" id="GO:0016705">
    <property type="term" value="F:oxidoreductase activity, acting on paired donors, with incorporation or reduction of molecular oxygen"/>
    <property type="evidence" value="ECO:0007669"/>
    <property type="project" value="UniProtKB-ARBA"/>
</dbReference>
<evidence type="ECO:0000259" key="8">
    <source>
        <dbReference type="PROSITE" id="PS51296"/>
    </source>
</evidence>
<dbReference type="CDD" id="cd03467">
    <property type="entry name" value="Rieske"/>
    <property type="match status" value="1"/>
</dbReference>
<dbReference type="GO" id="GO:0004497">
    <property type="term" value="F:monooxygenase activity"/>
    <property type="evidence" value="ECO:0007669"/>
    <property type="project" value="UniProtKB-ARBA"/>
</dbReference>
<name>A0A7W5FN52_9BACL</name>
<keyword evidence="3" id="KW-0408">Iron</keyword>
<dbReference type="Pfam" id="PF00355">
    <property type="entry name" value="Rieske"/>
    <property type="match status" value="1"/>
</dbReference>
<dbReference type="InterPro" id="IPR014349">
    <property type="entry name" value="Rieske_Fe-S_prot"/>
</dbReference>
<dbReference type="RefSeq" id="WP_183600854.1">
    <property type="nucleotide sequence ID" value="NZ_JACHXK010000006.1"/>
</dbReference>
<keyword evidence="1" id="KW-0001">2Fe-2S</keyword>
<evidence type="ECO:0000313" key="10">
    <source>
        <dbReference type="Proteomes" id="UP000570361"/>
    </source>
</evidence>
<dbReference type="AlphaFoldDB" id="A0A7W5FN52"/>
<organism evidence="9 10">
    <name type="scientific">Paenibacillus phyllosphaerae</name>
    <dbReference type="NCBI Taxonomy" id="274593"/>
    <lineage>
        <taxon>Bacteria</taxon>
        <taxon>Bacillati</taxon>
        <taxon>Bacillota</taxon>
        <taxon>Bacilli</taxon>
        <taxon>Bacillales</taxon>
        <taxon>Paenibacillaceae</taxon>
        <taxon>Paenibacillus</taxon>
    </lineage>
</organism>
<dbReference type="SUPFAM" id="SSF50022">
    <property type="entry name" value="ISP domain"/>
    <property type="match status" value="1"/>
</dbReference>
<sequence length="169" mass="19080">MWDKLENYWREVTFNIKRDRELVLNRRGFIAASLTLLGGLFLSSFPFTIKAMQRKEAPEQRIEPLKIAEAEELAIGESKLFAFPTEEDAAILVRLSEREYRSYQIKCTHLGCPVFWDKPSEQLKCPCHNGIFSVLDGSVIAGPPPRPLTTVKLTVRRSGVFAVGLVKGA</sequence>
<dbReference type="InterPro" id="IPR017941">
    <property type="entry name" value="Rieske_2Fe-2S"/>
</dbReference>
<dbReference type="GO" id="GO:0016020">
    <property type="term" value="C:membrane"/>
    <property type="evidence" value="ECO:0007669"/>
    <property type="project" value="InterPro"/>
</dbReference>
<dbReference type="PANTHER" id="PTHR10134">
    <property type="entry name" value="CYTOCHROME B-C1 COMPLEX SUBUNIT RIESKE, MITOCHONDRIAL"/>
    <property type="match status" value="1"/>
</dbReference>
<evidence type="ECO:0000256" key="3">
    <source>
        <dbReference type="ARBA" id="ARBA00023004"/>
    </source>
</evidence>
<protein>
    <submittedName>
        <fullName evidence="9">Rieske Fe-S protein</fullName>
    </submittedName>
</protein>
<keyword evidence="2" id="KW-0479">Metal-binding</keyword>
<evidence type="ECO:0000256" key="5">
    <source>
        <dbReference type="ARBA" id="ARBA00023157"/>
    </source>
</evidence>
<keyword evidence="5" id="KW-1015">Disulfide bond</keyword>
<feature type="domain" description="Rieske" evidence="8">
    <location>
        <begin position="65"/>
        <end position="162"/>
    </location>
</feature>
<proteinExistence type="predicted"/>
<comment type="cofactor">
    <cofactor evidence="6">
        <name>[2Fe-2S] cluster</name>
        <dbReference type="ChEBI" id="CHEBI:190135"/>
    </cofactor>
</comment>
<dbReference type="Proteomes" id="UP000570361">
    <property type="component" value="Unassembled WGS sequence"/>
</dbReference>
<dbReference type="Gene3D" id="2.102.10.10">
    <property type="entry name" value="Rieske [2Fe-2S] iron-sulphur domain"/>
    <property type="match status" value="1"/>
</dbReference>
<feature type="transmembrane region" description="Helical" evidence="7">
    <location>
        <begin position="29"/>
        <end position="49"/>
    </location>
</feature>
<reference evidence="9 10" key="1">
    <citation type="submission" date="2020-08" db="EMBL/GenBank/DDBJ databases">
        <title>Genomic Encyclopedia of Type Strains, Phase III (KMG-III): the genomes of soil and plant-associated and newly described type strains.</title>
        <authorList>
            <person name="Whitman W."/>
        </authorList>
    </citation>
    <scope>NUCLEOTIDE SEQUENCE [LARGE SCALE GENOMIC DNA]</scope>
    <source>
        <strain evidence="9 10">CECT 5862</strain>
    </source>
</reference>
<dbReference type="GO" id="GO:0051537">
    <property type="term" value="F:2 iron, 2 sulfur cluster binding"/>
    <property type="evidence" value="ECO:0007669"/>
    <property type="project" value="UniProtKB-KW"/>
</dbReference>
<evidence type="ECO:0000256" key="4">
    <source>
        <dbReference type="ARBA" id="ARBA00023014"/>
    </source>
</evidence>
<evidence type="ECO:0000256" key="2">
    <source>
        <dbReference type="ARBA" id="ARBA00022723"/>
    </source>
</evidence>
<evidence type="ECO:0000256" key="7">
    <source>
        <dbReference type="SAM" id="Phobius"/>
    </source>
</evidence>
<dbReference type="GO" id="GO:0046872">
    <property type="term" value="F:metal ion binding"/>
    <property type="evidence" value="ECO:0007669"/>
    <property type="project" value="UniProtKB-KW"/>
</dbReference>
<keyword evidence="7" id="KW-0812">Transmembrane</keyword>
<evidence type="ECO:0000313" key="9">
    <source>
        <dbReference type="EMBL" id="MBB3110951.1"/>
    </source>
</evidence>